<dbReference type="Pfam" id="PF14580">
    <property type="entry name" value="LRR_9"/>
    <property type="match status" value="1"/>
</dbReference>
<comment type="function">
    <text evidence="1">Cilium-specific protein required for cilia structures.</text>
</comment>
<feature type="compositionally biased region" description="Polar residues" evidence="9">
    <location>
        <begin position="290"/>
        <end position="313"/>
    </location>
</feature>
<feature type="compositionally biased region" description="Polar residues" evidence="9">
    <location>
        <begin position="466"/>
        <end position="492"/>
    </location>
</feature>
<keyword evidence="5" id="KW-0677">Repeat</keyword>
<dbReference type="InterPro" id="IPR001611">
    <property type="entry name" value="Leu-rich_rpt"/>
</dbReference>
<dbReference type="GO" id="GO:0035082">
    <property type="term" value="P:axoneme assembly"/>
    <property type="evidence" value="ECO:0007669"/>
    <property type="project" value="TreeGrafter"/>
</dbReference>
<feature type="region of interest" description="Disordered" evidence="9">
    <location>
        <begin position="355"/>
        <end position="380"/>
    </location>
</feature>
<keyword evidence="7" id="KW-0966">Cell projection</keyword>
<proteinExistence type="inferred from homology"/>
<evidence type="ECO:0000256" key="6">
    <source>
        <dbReference type="ARBA" id="ARBA00023069"/>
    </source>
</evidence>
<keyword evidence="11" id="KW-1185">Reference proteome</keyword>
<dbReference type="Gene3D" id="3.80.10.10">
    <property type="entry name" value="Ribonuclease Inhibitor"/>
    <property type="match status" value="2"/>
</dbReference>
<feature type="region of interest" description="Disordered" evidence="9">
    <location>
        <begin position="280"/>
        <end position="343"/>
    </location>
</feature>
<evidence type="ECO:0000256" key="8">
    <source>
        <dbReference type="ARBA" id="ARBA00024433"/>
    </source>
</evidence>
<evidence type="ECO:0000313" key="10">
    <source>
        <dbReference type="EMBL" id="CAH1993031.1"/>
    </source>
</evidence>
<feature type="compositionally biased region" description="Polar residues" evidence="9">
    <location>
        <begin position="1296"/>
        <end position="1310"/>
    </location>
</feature>
<organism evidence="10 11">
    <name type="scientific">Acanthoscelides obtectus</name>
    <name type="common">Bean weevil</name>
    <name type="synonym">Bruchus obtectus</name>
    <dbReference type="NCBI Taxonomy" id="200917"/>
    <lineage>
        <taxon>Eukaryota</taxon>
        <taxon>Metazoa</taxon>
        <taxon>Ecdysozoa</taxon>
        <taxon>Arthropoda</taxon>
        <taxon>Hexapoda</taxon>
        <taxon>Insecta</taxon>
        <taxon>Pterygota</taxon>
        <taxon>Neoptera</taxon>
        <taxon>Endopterygota</taxon>
        <taxon>Coleoptera</taxon>
        <taxon>Polyphaga</taxon>
        <taxon>Cucujiformia</taxon>
        <taxon>Chrysomeloidea</taxon>
        <taxon>Chrysomelidae</taxon>
        <taxon>Bruchinae</taxon>
        <taxon>Bruchini</taxon>
        <taxon>Acanthoscelides</taxon>
    </lineage>
</organism>
<dbReference type="PANTHER" id="PTHR45973:SF9">
    <property type="entry name" value="LEUCINE-RICH REPEAT-CONTAINING PROTEIN 46"/>
    <property type="match status" value="1"/>
</dbReference>
<dbReference type="Proteomes" id="UP001152888">
    <property type="component" value="Unassembled WGS sequence"/>
</dbReference>
<feature type="region of interest" description="Disordered" evidence="9">
    <location>
        <begin position="1362"/>
        <end position="1383"/>
    </location>
</feature>
<comment type="similarity">
    <text evidence="3">Belongs to the DNAAF1 family.</text>
</comment>
<dbReference type="GO" id="GO:0005930">
    <property type="term" value="C:axoneme"/>
    <property type="evidence" value="ECO:0007669"/>
    <property type="project" value="TreeGrafter"/>
</dbReference>
<feature type="region of interest" description="Disordered" evidence="9">
    <location>
        <begin position="462"/>
        <end position="516"/>
    </location>
</feature>
<accession>A0A9P0PQF6</accession>
<feature type="compositionally biased region" description="Basic and acidic residues" evidence="9">
    <location>
        <begin position="495"/>
        <end position="512"/>
    </location>
</feature>
<gene>
    <name evidence="10" type="ORF">ACAOBT_LOCUS21236</name>
</gene>
<keyword evidence="6" id="KW-0969">Cilium</keyword>
<evidence type="ECO:0000256" key="2">
    <source>
        <dbReference type="ARBA" id="ARBA00004138"/>
    </source>
</evidence>
<keyword evidence="4" id="KW-0433">Leucine-rich repeat</keyword>
<dbReference type="EMBL" id="CAKOFQ010007163">
    <property type="protein sequence ID" value="CAH1993031.1"/>
    <property type="molecule type" value="Genomic_DNA"/>
</dbReference>
<feature type="compositionally biased region" description="Basic and acidic residues" evidence="9">
    <location>
        <begin position="640"/>
        <end position="653"/>
    </location>
</feature>
<sequence>MSTLVQLPPKNENKVHEVKELKSNTTIEDLCKGPRMTREYLKKHCREQKLYQTPRLNDVLYLHFKGFSYIENLEEYTGLRCLWLENNGLKKISGLDYQKDLRSLFLHYNLIKKIENLECCPLLDTLNISYNQVKKIENLDCIKVLHTLNMSNNYVENLTDFEHLEKLLELSVLDLSNNHIEDPLIVEVLGKMPDLRVLNMMGNPVIRKIPAYRKTMILACKNLQYLDDRPVFPRDRACAEAWERGGMTEENAERKRWIDRERKRIMDSVNALIAIRDRNIEERRRQQQQCDSGHGTSVGDSESEAESLNVSNVQDRDVIPPSLEEAGVTENQHSDEESSDEENGELYDYARACEENDDNQADQSSSESEDDFMRDRQTTEDYSAYRQRIFDFSPTRDKERKNKHLVTEIDQSDKPCTSKLNEIKQDFTLSAVKTTYTKTMKNGKHEHEVQNTGKILIEEIDDSGCKPTNLNDTNVNTERSSSTENTLDNANDVQKIPDDSEGNRSNDSDKTSESLGYLDRLSINSAKNVETADSDDNFSEDLKALFTDLSELEYRESNIYGTKANGEVSTEGLDVIEDCNDSVPDTNGELPDPAQASYSNMNVTIGTSYTIEKVYEVLERSEDAVNLNEGYDDNSSSGDTGKEFAESVDKDENSVTTGSTNKTTVACGNEDSINSAGGASPKIDQKAKGDTFKKCEFGTMLDSMDKLYLKQNNAHDSENEERGSEARKRQFLREKAVSAVKRMDMSQTTMTFEEFLNNDGQLTKVEQDKGETRIAVEEVDEEENSDVEKEETDGCYDSVCDVTINQAQVEEETVVKNVCMSESTMAFEEFSDNLQMAKGEKSSSNIEDSDKVCESDGSDEDKEVKQGTSAMIKDMTIEKIQAIMKSEISKLTEKRTIQEILSVKVETAKNGDQISDDSEDDYDEDVIDRKYYEQLDRTEYESFKVTEQGDGPPANDVNPRTRDELRELVKGDKNDTQKGIEDAEEKEYREMLKWNIKLPKENVQILKPIERNRDEKKDIHHICEMLAGTSKEPPNKEYEIIPPKDIVEEGDIIKYPRTVKEDISCDKYKSIYLAGGGNPEDVQPPLVHKKLTMSKNYPVFHKNQDEMMDVQTEAPEKTEVENSLIVCNKISEAREHVSQFNKQFEEFKKKSKMAKDAVIKEYDDAIAKEQQVIDKLMGMQDKIFKKQEVYKRVPRPKRSFDEMDNEVFRKHFADMGVVLEETSEEEEDFMKTAKPGEISKIDLQPSQVGIKTSNVDELDKSLQSFASAENEEMIVSRDTTDSFASTNDTEGFENVPSEQFESSGFGNENVNDSNEDYFSTNEDNVEDYKNVKYSQDANNDSIMRNFDYKRFEDLLNVEFESDEELLENNDSSEASTDEEDIRAQGKIVVNRDRKQKRVVKRNVNCSLEMQMAKDKKAQ</sequence>
<evidence type="ECO:0000256" key="1">
    <source>
        <dbReference type="ARBA" id="ARBA00003843"/>
    </source>
</evidence>
<evidence type="ECO:0000256" key="3">
    <source>
        <dbReference type="ARBA" id="ARBA00006453"/>
    </source>
</evidence>
<evidence type="ECO:0000256" key="4">
    <source>
        <dbReference type="ARBA" id="ARBA00022614"/>
    </source>
</evidence>
<dbReference type="FunFam" id="3.80.10.10:FF:000166">
    <property type="entry name" value="Dynein assembly factor 1, axonemal"/>
    <property type="match status" value="1"/>
</dbReference>
<dbReference type="PANTHER" id="PTHR45973">
    <property type="entry name" value="PROTEIN PHOSPHATASE 1 REGULATORY SUBUNIT SDS22-RELATED"/>
    <property type="match status" value="1"/>
</dbReference>
<feature type="region of interest" description="Disordered" evidence="9">
    <location>
        <begin position="627"/>
        <end position="687"/>
    </location>
</feature>
<dbReference type="OrthoDB" id="1904536at2759"/>
<dbReference type="InterPro" id="IPR032675">
    <property type="entry name" value="LRR_dom_sf"/>
</dbReference>
<dbReference type="PROSITE" id="PS51450">
    <property type="entry name" value="LRR"/>
    <property type="match status" value="5"/>
</dbReference>
<comment type="subcellular location">
    <subcellularLocation>
        <location evidence="2">Cell projection</location>
        <location evidence="2">Cilium</location>
    </subcellularLocation>
</comment>
<dbReference type="InterPro" id="IPR050576">
    <property type="entry name" value="Cilia_flagella_integrity"/>
</dbReference>
<evidence type="ECO:0000313" key="11">
    <source>
        <dbReference type="Proteomes" id="UP001152888"/>
    </source>
</evidence>
<dbReference type="SMART" id="SM00365">
    <property type="entry name" value="LRR_SD22"/>
    <property type="match status" value="3"/>
</dbReference>
<feature type="region of interest" description="Disordered" evidence="9">
    <location>
        <begin position="1289"/>
        <end position="1310"/>
    </location>
</feature>
<evidence type="ECO:0000256" key="5">
    <source>
        <dbReference type="ARBA" id="ARBA00022737"/>
    </source>
</evidence>
<reference evidence="10" key="1">
    <citation type="submission" date="2022-03" db="EMBL/GenBank/DDBJ databases">
        <authorList>
            <person name="Sayadi A."/>
        </authorList>
    </citation>
    <scope>NUCLEOTIDE SEQUENCE</scope>
</reference>
<dbReference type="SUPFAM" id="SSF52075">
    <property type="entry name" value="Outer arm dynein light chain 1"/>
    <property type="match status" value="1"/>
</dbReference>
<evidence type="ECO:0000256" key="7">
    <source>
        <dbReference type="ARBA" id="ARBA00023273"/>
    </source>
</evidence>
<feature type="compositionally biased region" description="Polar residues" evidence="9">
    <location>
        <begin position="654"/>
        <end position="677"/>
    </location>
</feature>
<comment type="caution">
    <text evidence="10">The sequence shown here is derived from an EMBL/GenBank/DDBJ whole genome shotgun (WGS) entry which is preliminary data.</text>
</comment>
<evidence type="ECO:0000256" key="9">
    <source>
        <dbReference type="SAM" id="MobiDB-lite"/>
    </source>
</evidence>
<protein>
    <recommendedName>
        <fullName evidence="8">Dynein axonemal assembly factor 1 homolog</fullName>
    </recommendedName>
</protein>
<name>A0A9P0PQF6_ACAOB</name>
<feature type="region of interest" description="Disordered" evidence="9">
    <location>
        <begin position="838"/>
        <end position="866"/>
    </location>
</feature>
<dbReference type="GO" id="GO:0070840">
    <property type="term" value="F:dynein complex binding"/>
    <property type="evidence" value="ECO:0007669"/>
    <property type="project" value="TreeGrafter"/>
</dbReference>